<dbReference type="OrthoDB" id="2544694at2759"/>
<reference evidence="3 4" key="1">
    <citation type="submission" date="2013-11" db="EMBL/GenBank/DDBJ databases">
        <title>Genome sequencing of Stegodyphus mimosarum.</title>
        <authorList>
            <person name="Bechsgaard J."/>
        </authorList>
    </citation>
    <scope>NUCLEOTIDE SEQUENCE [LARGE SCALE GENOMIC DNA]</scope>
</reference>
<dbReference type="STRING" id="407821.A0A087UWB4"/>
<evidence type="ECO:0000313" key="3">
    <source>
        <dbReference type="EMBL" id="KFM81653.1"/>
    </source>
</evidence>
<keyword evidence="2" id="KW-0732">Signal</keyword>
<feature type="transmembrane region" description="Helical" evidence="1">
    <location>
        <begin position="67"/>
        <end position="87"/>
    </location>
</feature>
<dbReference type="EMBL" id="KK121985">
    <property type="protein sequence ID" value="KFM81653.1"/>
    <property type="molecule type" value="Genomic_DNA"/>
</dbReference>
<dbReference type="Proteomes" id="UP000054359">
    <property type="component" value="Unassembled WGS sequence"/>
</dbReference>
<feature type="chain" id="PRO_5001831029" evidence="2">
    <location>
        <begin position="22"/>
        <end position="138"/>
    </location>
</feature>
<dbReference type="InterPro" id="IPR036259">
    <property type="entry name" value="MFS_trans_sf"/>
</dbReference>
<dbReference type="Gene3D" id="1.20.1250.20">
    <property type="entry name" value="MFS general substrate transporter like domains"/>
    <property type="match status" value="1"/>
</dbReference>
<dbReference type="AlphaFoldDB" id="A0A087UWB4"/>
<gene>
    <name evidence="3" type="ORF">X975_10770</name>
</gene>
<accession>A0A087UWB4</accession>
<evidence type="ECO:0000256" key="2">
    <source>
        <dbReference type="SAM" id="SignalP"/>
    </source>
</evidence>
<evidence type="ECO:0000313" key="4">
    <source>
        <dbReference type="Proteomes" id="UP000054359"/>
    </source>
</evidence>
<dbReference type="PROSITE" id="PS51257">
    <property type="entry name" value="PROKAR_LIPOPROTEIN"/>
    <property type="match status" value="1"/>
</dbReference>
<keyword evidence="1" id="KW-1133">Transmembrane helix</keyword>
<keyword evidence="1" id="KW-0472">Membrane</keyword>
<feature type="signal peptide" evidence="2">
    <location>
        <begin position="1"/>
        <end position="21"/>
    </location>
</feature>
<name>A0A087UWB4_STEMI</name>
<proteinExistence type="predicted"/>
<feature type="transmembrane region" description="Helical" evidence="1">
    <location>
        <begin position="35"/>
        <end position="55"/>
    </location>
</feature>
<sequence>MRRKVILLFFITSFSSTACQGLTYYSVYLSSEVSIQLNFCLCAAAELVAVAVATLTLRNSGRRCSTFIFCALSGIVSLFQAFSIPYLGWLMSLILYTAAKFFAHTSSVILPLWTREQLPLVTREQGFYFIETLSLVGP</sequence>
<evidence type="ECO:0000256" key="1">
    <source>
        <dbReference type="SAM" id="Phobius"/>
    </source>
</evidence>
<protein>
    <submittedName>
        <fullName evidence="3">Uncharacterized protein</fullName>
    </submittedName>
</protein>
<keyword evidence="1" id="KW-0812">Transmembrane</keyword>
<organism evidence="3 4">
    <name type="scientific">Stegodyphus mimosarum</name>
    <name type="common">African social velvet spider</name>
    <dbReference type="NCBI Taxonomy" id="407821"/>
    <lineage>
        <taxon>Eukaryota</taxon>
        <taxon>Metazoa</taxon>
        <taxon>Ecdysozoa</taxon>
        <taxon>Arthropoda</taxon>
        <taxon>Chelicerata</taxon>
        <taxon>Arachnida</taxon>
        <taxon>Araneae</taxon>
        <taxon>Araneomorphae</taxon>
        <taxon>Entelegynae</taxon>
        <taxon>Eresoidea</taxon>
        <taxon>Eresidae</taxon>
        <taxon>Stegodyphus</taxon>
    </lineage>
</organism>
<feature type="non-terminal residue" evidence="3">
    <location>
        <position position="138"/>
    </location>
</feature>
<keyword evidence="4" id="KW-1185">Reference proteome</keyword>